<reference evidence="2" key="1">
    <citation type="journal article" date="2018" name="Virology">
        <title>A giant virus infecting green algae encodes key fermentation genes.</title>
        <authorList>
            <person name="Schvarcz C.R."/>
            <person name="Steward G.F."/>
        </authorList>
    </citation>
    <scope>NUCLEOTIDE SEQUENCE [LARGE SCALE GENOMIC DNA]</scope>
</reference>
<accession>A0A2P0VNH5</accession>
<keyword evidence="1" id="KW-0812">Transmembrane</keyword>
<evidence type="ECO:0000256" key="1">
    <source>
        <dbReference type="SAM" id="Phobius"/>
    </source>
</evidence>
<dbReference type="Proteomes" id="UP000244773">
    <property type="component" value="Segment"/>
</dbReference>
<feature type="transmembrane region" description="Helical" evidence="1">
    <location>
        <begin position="47"/>
        <end position="66"/>
    </location>
</feature>
<feature type="transmembrane region" description="Helical" evidence="1">
    <location>
        <begin position="15"/>
        <end position="40"/>
    </location>
</feature>
<name>A0A2P0VNH5_9VIRU</name>
<keyword evidence="1" id="KW-1133">Transmembrane helix</keyword>
<evidence type="ECO:0000313" key="2">
    <source>
        <dbReference type="EMBL" id="AUF82453.1"/>
    </source>
</evidence>
<sequence>MFQHIINAISAIDYLLYHVATTTGTDQFTIVAGFITMFIIVSHRTTILRLLPYAVLSISLSVFPFVLFEKQLAALIVCTITLVSSNAIWYTQYNKLTDRLQNVSSQLKSQSQSQSHYYPKPYGIGVNTVRRIIKEEMKK</sequence>
<keyword evidence="1" id="KW-0472">Membrane</keyword>
<dbReference type="EMBL" id="KY322437">
    <property type="protein sequence ID" value="AUF82453.1"/>
    <property type="molecule type" value="Genomic_DNA"/>
</dbReference>
<feature type="transmembrane region" description="Helical" evidence="1">
    <location>
        <begin position="72"/>
        <end position="91"/>
    </location>
</feature>
<keyword evidence="3" id="KW-1185">Reference proteome</keyword>
<proteinExistence type="predicted"/>
<gene>
    <name evidence="2" type="ORF">TetV_361</name>
</gene>
<evidence type="ECO:0000313" key="3">
    <source>
        <dbReference type="Proteomes" id="UP000244773"/>
    </source>
</evidence>
<organism evidence="2">
    <name type="scientific">Tetraselmis virus 1</name>
    <dbReference type="NCBI Taxonomy" id="2060617"/>
    <lineage>
        <taxon>Viruses</taxon>
        <taxon>Varidnaviria</taxon>
        <taxon>Bamfordvirae</taxon>
        <taxon>Nucleocytoviricota</taxon>
        <taxon>Megaviricetes</taxon>
        <taxon>Imitervirales</taxon>
        <taxon>Allomimiviridae</taxon>
        <taxon>Oceanusvirus</taxon>
        <taxon>Oceanusvirus kaneohense</taxon>
    </lineage>
</organism>
<protein>
    <submittedName>
        <fullName evidence="2">Uncharacterized protein</fullName>
    </submittedName>
</protein>